<protein>
    <submittedName>
        <fullName evidence="1">RHS repeat-associated core domain-containing protein</fullName>
    </submittedName>
</protein>
<gene>
    <name evidence="1" type="ORF">SAMN05920897_105143</name>
</gene>
<dbReference type="PANTHER" id="PTHR32305:SF15">
    <property type="entry name" value="PROTEIN RHSA-RELATED"/>
    <property type="match status" value="1"/>
</dbReference>
<accession>A0A1N6R313</accession>
<dbReference type="OrthoDB" id="371371at2"/>
<dbReference type="InterPro" id="IPR050708">
    <property type="entry name" value="T6SS_VgrG/RHS"/>
</dbReference>
<reference evidence="1 2" key="1">
    <citation type="submission" date="2017-01" db="EMBL/GenBank/DDBJ databases">
        <authorList>
            <person name="Mah S.A."/>
            <person name="Swanson W.J."/>
            <person name="Moy G.W."/>
            <person name="Vacquier V.D."/>
        </authorList>
    </citation>
    <scope>NUCLEOTIDE SEQUENCE [LARGE SCALE GENOMIC DNA]</scope>
    <source>
        <strain evidence="1 2">ASpG1</strain>
    </source>
</reference>
<dbReference type="RefSeq" id="WP_143559131.1">
    <property type="nucleotide sequence ID" value="NZ_FTMS01000005.1"/>
</dbReference>
<keyword evidence="2" id="KW-1185">Reference proteome</keyword>
<dbReference type="InterPro" id="IPR022385">
    <property type="entry name" value="Rhs_assc_core"/>
</dbReference>
<organism evidence="1 2">
    <name type="scientific">Alkalispirochaeta americana</name>
    <dbReference type="NCBI Taxonomy" id="159291"/>
    <lineage>
        <taxon>Bacteria</taxon>
        <taxon>Pseudomonadati</taxon>
        <taxon>Spirochaetota</taxon>
        <taxon>Spirochaetia</taxon>
        <taxon>Spirochaetales</taxon>
        <taxon>Spirochaetaceae</taxon>
        <taxon>Alkalispirochaeta</taxon>
    </lineage>
</organism>
<evidence type="ECO:0000313" key="1">
    <source>
        <dbReference type="EMBL" id="SIQ23062.1"/>
    </source>
</evidence>
<dbReference type="PANTHER" id="PTHR32305">
    <property type="match status" value="1"/>
</dbReference>
<feature type="non-terminal residue" evidence="1">
    <location>
        <position position="1"/>
    </location>
</feature>
<evidence type="ECO:0000313" key="2">
    <source>
        <dbReference type="Proteomes" id="UP000186400"/>
    </source>
</evidence>
<dbReference type="Gene3D" id="2.180.10.10">
    <property type="entry name" value="RHS repeat-associated core"/>
    <property type="match status" value="1"/>
</dbReference>
<dbReference type="EMBL" id="FTMS01000005">
    <property type="protein sequence ID" value="SIQ23062.1"/>
    <property type="molecule type" value="Genomic_DNA"/>
</dbReference>
<name>A0A1N6R313_9SPIO</name>
<sequence>TGRKHPPWDSAAARYDPWRYTTPVSWRYQQQSPGKAWVFAGKGYDRDIELYYFNARWYDATIGSFTSEDPARDGGNWYAYVGHNPLVYTDPTGLRAIA</sequence>
<dbReference type="Proteomes" id="UP000186400">
    <property type="component" value="Unassembled WGS sequence"/>
</dbReference>
<dbReference type="AlphaFoldDB" id="A0A1N6R313"/>
<proteinExistence type="predicted"/>
<dbReference type="NCBIfam" id="TIGR03696">
    <property type="entry name" value="Rhs_assc_core"/>
    <property type="match status" value="1"/>
</dbReference>